<evidence type="ECO:0000259" key="2">
    <source>
        <dbReference type="Pfam" id="PF03107"/>
    </source>
</evidence>
<organism evidence="3 4">
    <name type="scientific">Gossypium aridum</name>
    <name type="common">American cotton</name>
    <name type="synonym">Erioxylum aridum</name>
    <dbReference type="NCBI Taxonomy" id="34290"/>
    <lineage>
        <taxon>Eukaryota</taxon>
        <taxon>Viridiplantae</taxon>
        <taxon>Streptophyta</taxon>
        <taxon>Embryophyta</taxon>
        <taxon>Tracheophyta</taxon>
        <taxon>Spermatophyta</taxon>
        <taxon>Magnoliopsida</taxon>
        <taxon>eudicotyledons</taxon>
        <taxon>Gunneridae</taxon>
        <taxon>Pentapetalae</taxon>
        <taxon>rosids</taxon>
        <taxon>malvids</taxon>
        <taxon>Malvales</taxon>
        <taxon>Malvaceae</taxon>
        <taxon>Malvoideae</taxon>
        <taxon>Gossypium</taxon>
    </lineage>
</organism>
<dbReference type="InterPro" id="IPR046349">
    <property type="entry name" value="C1-like_sf"/>
</dbReference>
<dbReference type="InterPro" id="IPR053192">
    <property type="entry name" value="Vacuole_Formation_Reg"/>
</dbReference>
<feature type="domain" description="DC1" evidence="2">
    <location>
        <begin position="32"/>
        <end position="78"/>
    </location>
</feature>
<dbReference type="AlphaFoldDB" id="A0A7J8X1V8"/>
<dbReference type="Pfam" id="PF03107">
    <property type="entry name" value="C1_2"/>
    <property type="match status" value="1"/>
</dbReference>
<comment type="caution">
    <text evidence="3">The sequence shown here is derived from an EMBL/GenBank/DDBJ whole genome shotgun (WGS) entry which is preliminary data.</text>
</comment>
<dbReference type="SUPFAM" id="SSF57889">
    <property type="entry name" value="Cysteine-rich domain"/>
    <property type="match status" value="3"/>
</dbReference>
<reference evidence="3 4" key="1">
    <citation type="journal article" date="2019" name="Genome Biol. Evol.">
        <title>Insights into the evolution of the New World diploid cottons (Gossypium, subgenus Houzingenia) based on genome sequencing.</title>
        <authorList>
            <person name="Grover C.E."/>
            <person name="Arick M.A. 2nd"/>
            <person name="Thrash A."/>
            <person name="Conover J.L."/>
            <person name="Sanders W.S."/>
            <person name="Peterson D.G."/>
            <person name="Frelichowski J.E."/>
            <person name="Scheffler J.A."/>
            <person name="Scheffler B.E."/>
            <person name="Wendel J.F."/>
        </authorList>
    </citation>
    <scope>NUCLEOTIDE SEQUENCE [LARGE SCALE GENOMIC DNA]</scope>
    <source>
        <strain evidence="3">185</strain>
        <tissue evidence="3">Leaf</tissue>
    </source>
</reference>
<keyword evidence="4" id="KW-1185">Reference proteome</keyword>
<feature type="non-terminal residue" evidence="3">
    <location>
        <position position="1"/>
    </location>
</feature>
<keyword evidence="1" id="KW-0677">Repeat</keyword>
<proteinExistence type="predicted"/>
<evidence type="ECO:0000256" key="1">
    <source>
        <dbReference type="ARBA" id="ARBA00022737"/>
    </source>
</evidence>
<dbReference type="EMBL" id="JABFAA010000005">
    <property type="protein sequence ID" value="MBA0681268.1"/>
    <property type="molecule type" value="Genomic_DNA"/>
</dbReference>
<gene>
    <name evidence="3" type="ORF">Goari_023085</name>
</gene>
<dbReference type="Proteomes" id="UP000593577">
    <property type="component" value="Unassembled WGS sequence"/>
</dbReference>
<evidence type="ECO:0000313" key="3">
    <source>
        <dbReference type="EMBL" id="MBA0681268.1"/>
    </source>
</evidence>
<evidence type="ECO:0000313" key="4">
    <source>
        <dbReference type="Proteomes" id="UP000593577"/>
    </source>
</evidence>
<dbReference type="InterPro" id="IPR004146">
    <property type="entry name" value="DC1"/>
</dbReference>
<name>A0A7J8X1V8_GOSAI</name>
<feature type="non-terminal residue" evidence="3">
    <location>
        <position position="241"/>
    </location>
</feature>
<protein>
    <recommendedName>
        <fullName evidence="2">DC1 domain-containing protein</fullName>
    </recommendedName>
</protein>
<sequence length="241" mass="27791">NEDEKCLDISLNSITNVLERNGAGEATRIEHFKHNHYLTLSDKIREYSDKCCDGCMLLISASFYYCFQCPFFLHKACAELPKMKPVWHHGCQLETSDNIFKCEICCFLSNGFAYKCPDALTCPGHEHPLLFYYDFYGQCCACGEDIKVAFNCKDCNYSVDPYSKERSEELVLSLHNLRHISKEGDHPYPLTFVKKINYYPECTKCGEPCEELALECAELECNYLVHWKCMKPYGSEYGCLI</sequence>
<accession>A0A7J8X1V8</accession>
<dbReference type="PANTHER" id="PTHR32410">
    <property type="entry name" value="CYSTEINE/HISTIDINE-RICH C1 DOMAIN FAMILY PROTEIN"/>
    <property type="match status" value="1"/>
</dbReference>
<dbReference type="PANTHER" id="PTHR32410:SF169">
    <property type="entry name" value="C1 DOMAIN FAMILY PROTEIN, PUTATIVE-RELATED"/>
    <property type="match status" value="1"/>
</dbReference>